<dbReference type="Pfam" id="PF20695">
    <property type="entry name" value="UbiD_N"/>
    <property type="match status" value="1"/>
</dbReference>
<dbReference type="InterPro" id="IPR049383">
    <property type="entry name" value="UbiD-like_N"/>
</dbReference>
<dbReference type="RefSeq" id="WP_377472524.1">
    <property type="nucleotide sequence ID" value="NZ_JBHLWN010000081.1"/>
</dbReference>
<gene>
    <name evidence="4" type="ORF">ACFFK0_22050</name>
</gene>
<evidence type="ECO:0000259" key="2">
    <source>
        <dbReference type="Pfam" id="PF20695"/>
    </source>
</evidence>
<feature type="domain" description="3-octaprenyl-4-hydroxybenzoate carboxy-lyase-like C-terminal" evidence="3">
    <location>
        <begin position="323"/>
        <end position="456"/>
    </location>
</feature>
<name>A0ABV6DR01_9BACL</name>
<comment type="caution">
    <text evidence="4">The sequence shown here is derived from an EMBL/GenBank/DDBJ whole genome shotgun (WGS) entry which is preliminary data.</text>
</comment>
<dbReference type="GO" id="GO:0016829">
    <property type="term" value="F:lyase activity"/>
    <property type="evidence" value="ECO:0007669"/>
    <property type="project" value="UniProtKB-KW"/>
</dbReference>
<dbReference type="Proteomes" id="UP001589776">
    <property type="component" value="Unassembled WGS sequence"/>
</dbReference>
<dbReference type="InterPro" id="IPR002830">
    <property type="entry name" value="UbiD"/>
</dbReference>
<evidence type="ECO:0000313" key="4">
    <source>
        <dbReference type="EMBL" id="MFC0215083.1"/>
    </source>
</evidence>
<dbReference type="InterPro" id="IPR049381">
    <property type="entry name" value="UbiD-like_C"/>
</dbReference>
<proteinExistence type="predicted"/>
<dbReference type="InterPro" id="IPR048304">
    <property type="entry name" value="UbiD_Rift_dom"/>
</dbReference>
<protein>
    <submittedName>
        <fullName evidence="4">UbiD family decarboxylase</fullName>
        <ecNumber evidence="4">4.1.1.-</ecNumber>
    </submittedName>
</protein>
<evidence type="ECO:0000313" key="5">
    <source>
        <dbReference type="Proteomes" id="UP001589776"/>
    </source>
</evidence>
<dbReference type="PANTHER" id="PTHR30108">
    <property type="entry name" value="3-OCTAPRENYL-4-HYDROXYBENZOATE CARBOXY-LYASE-RELATED"/>
    <property type="match status" value="1"/>
</dbReference>
<reference evidence="4 5" key="1">
    <citation type="submission" date="2024-09" db="EMBL/GenBank/DDBJ databases">
        <authorList>
            <person name="Sun Q."/>
            <person name="Mori K."/>
        </authorList>
    </citation>
    <scope>NUCLEOTIDE SEQUENCE [LARGE SCALE GENOMIC DNA]</scope>
    <source>
        <strain evidence="4 5">CCM 7759</strain>
    </source>
</reference>
<feature type="domain" description="3-octaprenyl-4-hydroxybenzoate carboxy-lyase-like Rift-related" evidence="1">
    <location>
        <begin position="123"/>
        <end position="316"/>
    </location>
</feature>
<dbReference type="Pfam" id="PF01977">
    <property type="entry name" value="UbiD"/>
    <property type="match status" value="1"/>
</dbReference>
<dbReference type="Pfam" id="PF20696">
    <property type="entry name" value="UbiD_C"/>
    <property type="match status" value="1"/>
</dbReference>
<dbReference type="EC" id="4.1.1.-" evidence="4"/>
<keyword evidence="4" id="KW-0456">Lyase</keyword>
<keyword evidence="5" id="KW-1185">Reference proteome</keyword>
<dbReference type="NCBIfam" id="TIGR00148">
    <property type="entry name" value="UbiD family decarboxylase"/>
    <property type="match status" value="1"/>
</dbReference>
<dbReference type="SUPFAM" id="SSF50475">
    <property type="entry name" value="FMN-binding split barrel"/>
    <property type="match status" value="1"/>
</dbReference>
<organism evidence="4 5">
    <name type="scientific">Paenibacillus chartarius</name>
    <dbReference type="NCBI Taxonomy" id="747481"/>
    <lineage>
        <taxon>Bacteria</taxon>
        <taxon>Bacillati</taxon>
        <taxon>Bacillota</taxon>
        <taxon>Bacilli</taxon>
        <taxon>Bacillales</taxon>
        <taxon>Paenibacillaceae</taxon>
        <taxon>Paenibacillus</taxon>
    </lineage>
</organism>
<dbReference type="SUPFAM" id="SSF143968">
    <property type="entry name" value="UbiD C-terminal domain-like"/>
    <property type="match status" value="2"/>
</dbReference>
<evidence type="ECO:0000259" key="3">
    <source>
        <dbReference type="Pfam" id="PF20696"/>
    </source>
</evidence>
<dbReference type="Gene3D" id="3.40.1670.10">
    <property type="entry name" value="UbiD C-terminal domain-like"/>
    <property type="match status" value="1"/>
</dbReference>
<evidence type="ECO:0000259" key="1">
    <source>
        <dbReference type="Pfam" id="PF01977"/>
    </source>
</evidence>
<feature type="domain" description="3-octaprenyl-4-hydroxybenzoate carboxy-lyase-like N-terminal" evidence="2">
    <location>
        <begin position="12"/>
        <end position="86"/>
    </location>
</feature>
<dbReference type="EMBL" id="JBHLWN010000081">
    <property type="protein sequence ID" value="MFC0215083.1"/>
    <property type="molecule type" value="Genomic_DNA"/>
</dbReference>
<sequence>MSYRSLEQCVIDLEKHGHLVRIREEVDPHLEMAAIHLKVHEAGGPALLFENVKGTKFRAVSNLFGTVERSKFIFRHTWERVQQVIALRNDPIKALKQPWAHLGNGLAAMKALPLKTSSGAPVSAQEISITDLPLIQSWPMDGGAFVTLPQVYSEDPDKPGIMNSNLGMYRIQLSGNDYVPNREIGLHYQIHRGIGIHQDKANRKGTPLKVSVFIGGPPAHTLSAVMPLPEGMSEITFAGLLAGRRYRYSYIDGHCISNDADFVITGEIRQGETKPEGPFGDHLGYYSLTHPFPVMHVHKVYAKPNAIFPFTVVGRPPQEDTAFGELIHELTGDAIRQEIPGVKEVHAVDAAGVHPLLFAIGSERYTPYEPVKQPAELLTLANRILGTGQLSLAKYLFITAEESRPLDTHDVADFLTYMLARIDLRRDLHFQTNTTIDTLDYSGTGLNTGSKVVFAAVGDVKRELCADVPGALRELRRFANPRLVMPGVVAIQGPAFTSYEEAQQELDELCAAIAARGPVPGCPMIVLGDDSGFISETLNNFVWTTFTRSNPSHDLYGVNSFYDNKHWGCDNVIIDARRKPHQAPPLVEDPAVARRIERLFVKGASLGDLGI</sequence>
<accession>A0ABV6DR01</accession>
<dbReference type="PANTHER" id="PTHR30108:SF7">
    <property type="entry name" value="3-POLYPRENYL-4-HYDROXYBENZOATE DECARBOXYLASE"/>
    <property type="match status" value="1"/>
</dbReference>